<evidence type="ECO:0000256" key="10">
    <source>
        <dbReference type="ARBA" id="ARBA00023239"/>
    </source>
</evidence>
<dbReference type="CDD" id="cd07302">
    <property type="entry name" value="CHD"/>
    <property type="match status" value="1"/>
</dbReference>
<evidence type="ECO:0000256" key="7">
    <source>
        <dbReference type="ARBA" id="ARBA00022737"/>
    </source>
</evidence>
<dbReference type="PROSITE" id="PS51746">
    <property type="entry name" value="PPM_2"/>
    <property type="match status" value="1"/>
</dbReference>
<dbReference type="GO" id="GO:0004016">
    <property type="term" value="F:adenylate cyclase activity"/>
    <property type="evidence" value="ECO:0007669"/>
    <property type="project" value="UniProtKB-EC"/>
</dbReference>
<gene>
    <name evidence="17" type="ORF">M413DRAFT_442286</name>
</gene>
<dbReference type="EMBL" id="KN831772">
    <property type="protein sequence ID" value="KIM45629.1"/>
    <property type="molecule type" value="Genomic_DNA"/>
</dbReference>
<evidence type="ECO:0000256" key="1">
    <source>
        <dbReference type="ARBA" id="ARBA00001593"/>
    </source>
</evidence>
<feature type="compositionally biased region" description="Polar residues" evidence="13">
    <location>
        <begin position="72"/>
        <end position="95"/>
    </location>
</feature>
<feature type="compositionally biased region" description="Polar residues" evidence="13">
    <location>
        <begin position="173"/>
        <end position="191"/>
    </location>
</feature>
<feature type="domain" description="PPM-type phosphatase" evidence="16">
    <location>
        <begin position="1217"/>
        <end position="1449"/>
    </location>
</feature>
<dbReference type="CDD" id="cd00143">
    <property type="entry name" value="PP2Cc"/>
    <property type="match status" value="1"/>
</dbReference>
<evidence type="ECO:0000256" key="9">
    <source>
        <dbReference type="ARBA" id="ARBA00022998"/>
    </source>
</evidence>
<feature type="compositionally biased region" description="Polar residues" evidence="13">
    <location>
        <begin position="241"/>
        <end position="252"/>
    </location>
</feature>
<evidence type="ECO:0000259" key="16">
    <source>
        <dbReference type="PROSITE" id="PS51746"/>
    </source>
</evidence>
<dbReference type="Pfam" id="PF00481">
    <property type="entry name" value="PP2C"/>
    <property type="match status" value="1"/>
</dbReference>
<reference evidence="17 18" key="1">
    <citation type="submission" date="2014-04" db="EMBL/GenBank/DDBJ databases">
        <authorList>
            <consortium name="DOE Joint Genome Institute"/>
            <person name="Kuo A."/>
            <person name="Gay G."/>
            <person name="Dore J."/>
            <person name="Kohler A."/>
            <person name="Nagy L.G."/>
            <person name="Floudas D."/>
            <person name="Copeland A."/>
            <person name="Barry K.W."/>
            <person name="Cichocki N."/>
            <person name="Veneault-Fourrey C."/>
            <person name="LaButti K."/>
            <person name="Lindquist E.A."/>
            <person name="Lipzen A."/>
            <person name="Lundell T."/>
            <person name="Morin E."/>
            <person name="Murat C."/>
            <person name="Sun H."/>
            <person name="Tunlid A."/>
            <person name="Henrissat B."/>
            <person name="Grigoriev I.V."/>
            <person name="Hibbett D.S."/>
            <person name="Martin F."/>
            <person name="Nordberg H.P."/>
            <person name="Cantor M.N."/>
            <person name="Hua S.X."/>
        </authorList>
    </citation>
    <scope>NUCLEOTIDE SEQUENCE [LARGE SCALE GENOMIC DNA]</scope>
    <source>
        <strain evidence="18">h7</strain>
    </source>
</reference>
<dbReference type="PROSITE" id="PS51450">
    <property type="entry name" value="LRR"/>
    <property type="match status" value="4"/>
</dbReference>
<evidence type="ECO:0000256" key="3">
    <source>
        <dbReference type="ARBA" id="ARBA00012201"/>
    </source>
</evidence>
<evidence type="ECO:0000256" key="11">
    <source>
        <dbReference type="ARBA" id="ARBA00032597"/>
    </source>
</evidence>
<dbReference type="Gene3D" id="3.60.40.10">
    <property type="entry name" value="PPM-type phosphatase domain"/>
    <property type="match status" value="1"/>
</dbReference>
<dbReference type="InterPro" id="IPR032675">
    <property type="entry name" value="LRR_dom_sf"/>
</dbReference>
<feature type="compositionally biased region" description="Polar residues" evidence="13">
    <location>
        <begin position="321"/>
        <end position="333"/>
    </location>
</feature>
<name>A0A0C3CNJ6_HEBCY</name>
<organism evidence="17 18">
    <name type="scientific">Hebeloma cylindrosporum</name>
    <dbReference type="NCBI Taxonomy" id="76867"/>
    <lineage>
        <taxon>Eukaryota</taxon>
        <taxon>Fungi</taxon>
        <taxon>Dikarya</taxon>
        <taxon>Basidiomycota</taxon>
        <taxon>Agaricomycotina</taxon>
        <taxon>Agaricomycetes</taxon>
        <taxon>Agaricomycetidae</taxon>
        <taxon>Agaricales</taxon>
        <taxon>Agaricineae</taxon>
        <taxon>Hymenogastraceae</taxon>
        <taxon>Hebeloma</taxon>
    </lineage>
</organism>
<dbReference type="SUPFAM" id="SSF52058">
    <property type="entry name" value="L domain-like"/>
    <property type="match status" value="2"/>
</dbReference>
<evidence type="ECO:0000313" key="18">
    <source>
        <dbReference type="Proteomes" id="UP000053424"/>
    </source>
</evidence>
<dbReference type="InterPro" id="IPR029787">
    <property type="entry name" value="Nucleotide_cyclase"/>
</dbReference>
<dbReference type="EC" id="4.6.1.1" evidence="3"/>
<feature type="compositionally biased region" description="Pro residues" evidence="13">
    <location>
        <begin position="43"/>
        <end position="53"/>
    </location>
</feature>
<evidence type="ECO:0000256" key="6">
    <source>
        <dbReference type="ARBA" id="ARBA00022723"/>
    </source>
</evidence>
<dbReference type="SMART" id="SM00044">
    <property type="entry name" value="CYCc"/>
    <property type="match status" value="1"/>
</dbReference>
<dbReference type="Gene3D" id="3.80.10.10">
    <property type="entry name" value="Ribonuclease Inhibitor"/>
    <property type="match status" value="3"/>
</dbReference>
<dbReference type="OrthoDB" id="2021138at2759"/>
<feature type="region of interest" description="Disordered" evidence="13">
    <location>
        <begin position="72"/>
        <end position="371"/>
    </location>
</feature>
<feature type="domain" description="Guanylate cyclase" evidence="14">
    <location>
        <begin position="1501"/>
        <end position="1637"/>
    </location>
</feature>
<dbReference type="GO" id="GO:0005737">
    <property type="term" value="C:cytoplasm"/>
    <property type="evidence" value="ECO:0007669"/>
    <property type="project" value="TreeGrafter"/>
</dbReference>
<comment type="catalytic activity">
    <reaction evidence="1">
        <text>ATP = 3',5'-cyclic AMP + diphosphate</text>
        <dbReference type="Rhea" id="RHEA:15389"/>
        <dbReference type="ChEBI" id="CHEBI:30616"/>
        <dbReference type="ChEBI" id="CHEBI:33019"/>
        <dbReference type="ChEBI" id="CHEBI:58165"/>
        <dbReference type="EC" id="4.6.1.1"/>
    </reaction>
</comment>
<reference evidence="18" key="2">
    <citation type="submission" date="2015-01" db="EMBL/GenBank/DDBJ databases">
        <title>Evolutionary Origins and Diversification of the Mycorrhizal Mutualists.</title>
        <authorList>
            <consortium name="DOE Joint Genome Institute"/>
            <consortium name="Mycorrhizal Genomics Consortium"/>
            <person name="Kohler A."/>
            <person name="Kuo A."/>
            <person name="Nagy L.G."/>
            <person name="Floudas D."/>
            <person name="Copeland A."/>
            <person name="Barry K.W."/>
            <person name="Cichocki N."/>
            <person name="Veneault-Fourrey C."/>
            <person name="LaButti K."/>
            <person name="Lindquist E.A."/>
            <person name="Lipzen A."/>
            <person name="Lundell T."/>
            <person name="Morin E."/>
            <person name="Murat C."/>
            <person name="Riley R."/>
            <person name="Ohm R."/>
            <person name="Sun H."/>
            <person name="Tunlid A."/>
            <person name="Henrissat B."/>
            <person name="Grigoriev I.V."/>
            <person name="Hibbett D.S."/>
            <person name="Martin F."/>
        </authorList>
    </citation>
    <scope>NUCLEOTIDE SEQUENCE [LARGE SCALE GENOMIC DNA]</scope>
    <source>
        <strain evidence="18">h7</strain>
    </source>
</reference>
<dbReference type="GO" id="GO:0035556">
    <property type="term" value="P:intracellular signal transduction"/>
    <property type="evidence" value="ECO:0007669"/>
    <property type="project" value="InterPro"/>
</dbReference>
<keyword evidence="9" id="KW-0115">cAMP biosynthesis</keyword>
<dbReference type="SMART" id="SM00364">
    <property type="entry name" value="LRR_BAC"/>
    <property type="match status" value="8"/>
</dbReference>
<dbReference type="InterPro" id="IPR003591">
    <property type="entry name" value="Leu-rich_rpt_typical-subtyp"/>
</dbReference>
<dbReference type="Pfam" id="PF13855">
    <property type="entry name" value="LRR_8"/>
    <property type="match status" value="2"/>
</dbReference>
<keyword evidence="5" id="KW-0433">Leucine-rich repeat</keyword>
<comment type="similarity">
    <text evidence="2">Belongs to the adenylyl cyclase class-3 family.</text>
</comment>
<keyword evidence="18" id="KW-1185">Reference proteome</keyword>
<dbReference type="SMART" id="SM00314">
    <property type="entry name" value="RA"/>
    <property type="match status" value="1"/>
</dbReference>
<protein>
    <recommendedName>
        <fullName evidence="4">Adenylate cyclase</fullName>
        <ecNumber evidence="3">4.6.1.1</ecNumber>
    </recommendedName>
    <alternativeName>
        <fullName evidence="11">ATP pyrophosphate-lyase</fullName>
    </alternativeName>
    <alternativeName>
        <fullName evidence="12">Adenylyl cyclase</fullName>
    </alternativeName>
</protein>
<evidence type="ECO:0000256" key="12">
    <source>
        <dbReference type="ARBA" id="ARBA00032637"/>
    </source>
</evidence>
<evidence type="ECO:0000313" key="17">
    <source>
        <dbReference type="EMBL" id="KIM45629.1"/>
    </source>
</evidence>
<feature type="compositionally biased region" description="Basic and acidic residues" evidence="13">
    <location>
        <begin position="149"/>
        <end position="160"/>
    </location>
</feature>
<dbReference type="Pfam" id="PF00211">
    <property type="entry name" value="Guanylate_cyc"/>
    <property type="match status" value="1"/>
</dbReference>
<dbReference type="InterPro" id="IPR000159">
    <property type="entry name" value="RA_dom"/>
</dbReference>
<dbReference type="HOGENOM" id="CLU_000430_1_1_1"/>
<dbReference type="InterPro" id="IPR001054">
    <property type="entry name" value="A/G_cyclase"/>
</dbReference>
<dbReference type="SMART" id="SM00332">
    <property type="entry name" value="PP2Cc"/>
    <property type="match status" value="1"/>
</dbReference>
<proteinExistence type="inferred from homology"/>
<evidence type="ECO:0000256" key="4">
    <source>
        <dbReference type="ARBA" id="ARBA00021420"/>
    </source>
</evidence>
<feature type="domain" description="Ras-associating" evidence="15">
    <location>
        <begin position="413"/>
        <end position="504"/>
    </location>
</feature>
<dbReference type="SMART" id="SM00369">
    <property type="entry name" value="LRR_TYP"/>
    <property type="match status" value="9"/>
</dbReference>
<keyword evidence="8" id="KW-0460">Magnesium</keyword>
<dbReference type="GO" id="GO:0006171">
    <property type="term" value="P:cAMP biosynthetic process"/>
    <property type="evidence" value="ECO:0007669"/>
    <property type="project" value="UniProtKB-KW"/>
</dbReference>
<keyword evidence="6" id="KW-0479">Metal-binding</keyword>
<dbReference type="PANTHER" id="PTHR48051">
    <property type="match status" value="1"/>
</dbReference>
<dbReference type="Pfam" id="PF23010">
    <property type="entry name" value="RA_3"/>
    <property type="match status" value="1"/>
</dbReference>
<dbReference type="InterPro" id="IPR036457">
    <property type="entry name" value="PPM-type-like_dom_sf"/>
</dbReference>
<dbReference type="STRING" id="686832.A0A0C3CNJ6"/>
<feature type="compositionally biased region" description="Basic and acidic residues" evidence="13">
    <location>
        <begin position="99"/>
        <end position="111"/>
    </location>
</feature>
<dbReference type="Pfam" id="PF23598">
    <property type="entry name" value="LRR_14"/>
    <property type="match status" value="1"/>
</dbReference>
<dbReference type="InterPro" id="IPR001932">
    <property type="entry name" value="PPM-type_phosphatase-like_dom"/>
</dbReference>
<evidence type="ECO:0000256" key="5">
    <source>
        <dbReference type="ARBA" id="ARBA00022614"/>
    </source>
</evidence>
<evidence type="ECO:0000259" key="14">
    <source>
        <dbReference type="PROSITE" id="PS50125"/>
    </source>
</evidence>
<dbReference type="InterPro" id="IPR055071">
    <property type="entry name" value="RA_PHLPP-like"/>
</dbReference>
<evidence type="ECO:0000259" key="15">
    <source>
        <dbReference type="PROSITE" id="PS50200"/>
    </source>
</evidence>
<dbReference type="PANTHER" id="PTHR48051:SF1">
    <property type="entry name" value="RAS SUPPRESSOR PROTEIN 1"/>
    <property type="match status" value="1"/>
</dbReference>
<evidence type="ECO:0000256" key="13">
    <source>
        <dbReference type="SAM" id="MobiDB-lite"/>
    </source>
</evidence>
<dbReference type="InterPro" id="IPR001611">
    <property type="entry name" value="Leu-rich_rpt"/>
</dbReference>
<sequence>MERRGSTSIRLSDDAVDQNGVARFADDWGMPPTDDATIAPWIDYPPTPPPKPTPSRSFGFVQKTSLASIVSLRQNSTSSIRNPGLSNRPSESQISLHVPDSKRRSADDSESSRGLVYSGSSSHSAETRKQKASLFSFSRLKTRQSKPHLRTDSEDSEHPSLRAPVPPLPEPVYNNNNVFNGVPSPSMSSPSIALKKEKRDKGKKKASQSIVPPSPPPKSNGQEFTGDLNLDSMDGIVDFSIASSGLSSSTPKDSPGLESHSDISFNHHFLPPSEFSDPFSTTSVQDKRKAIIPQGDYRKVSPKTMLPPHRMSGTPFGELTADSSATGPGSQTWVPPESWAVEKGAEDPYNNPELSEPQESCSDGEGGKRRTVEDRNMRNGRRVRHPHSASFTSVVSAASRSSRTTIRQNSAGYTFKMKIFRQNSTYHVIAIDPDSTVANLMARLNKKMLLEEDNAQYNLYLKEQGRERILNQNERPADIIKLRMKQAGYDTDDGAHLLGIESLSILLKFVYKSQLLAGDDISLEFYESVDLSGRGLRTIPVALHQNADSIVWLKLSRNPKIELPLDFIQSCVTLRELHLTHMSMKKVPQSIRHSTTLQRLHLSSNCIRDLDDASLDRITGLASLSLQNNRLEKLPWHFPRLRQLLELDISNNKFKTFPTVVTQLESLRDLNISFNMITEFPEEIGKMKTLETFFIVGNQFSRFPDEAAGMTSLRLLDCRRNAITDLSVICMLPKIHTLLADYNAMHGLDLSIGPHLANLVASHNDITQLSLAPGPMGKPPYALTLLDVSYAKLSSLDDFALRELSHSLRTLRLDHNSIRSIPDSLGDLKWLETLSCTDNKLDALPSTIGKLQKLEVLDAHNNSLTELPQGIWNCASLRKINITSNFLGSWHDPPVVVVQDPPSPSSSVSSSSVTLVDGNLALPVSLDRKPSMVSISSTRTLPPLVHALEKLYLGENCLTDNVIHPLMIFKELKVLNLSFNEIQDLQPNFFHNMHHLEELYLSGNKLTSIPAEDLPRLTRLHTLFLNGNKLHTLPQELGKVAHLTVLDVGSNYLKYNINNWEFDWNWNFNTNLKYLNLSGNKRLQIKAESAPPVRHSRHLQHQPAPMLSGFTSLSQLKVLGLMDVTITTTAKDTTVDIPDENADRRIRTSLSTFCNMGYGIADSMGNGESLYVLDLVHEFHDRKDEAIFAMFGRTHLPTGVKPGISPNRLSKFLHDNLVNVFKTQMAAVNDKQEREGVPHHLRKEGITKALHWTFLKLNQDLRETLNFSARKGSQVSMTTANNQMEVQHWRMGVSGVVLYFLDKTIYAANAGDCLAVVSRQGVCHEISRKHDPYDRLETARIRAAEGSISSYGLVNDEVEVSRSFGYFQHFPPLNARPDTFVYDLTDMDEFVIIANRGLWDFVPYQTAVDIARTVARTERPDPMLAAQKLRDFAISYGADGSVMIMVIWVADLFNSPSRTRQPTLDNIVDPQMYRSRKKDEVRDRLINRLDFEVPAPTGHVTLVFTDIRNSTHLWEANPGMPTAMRLHNSLLRRQLRFCGGYEVKTEGDSFMCSFPTTLAAVWWCLTVQVQLLHESWPLEILECEDGKAIYDANGDLVARGLSVRMGIHSGTPLCETDLITHRMDYFGPMVNRSARIQSSALGGQIMCSMEIIREIKARVLEVEEETEYSKQQSTQAVEAIRRLGVVIMPVGEVKLKGIELPEILSILYPSGLEGRHELKEAAPDPTASGSRVQFSIPQIQELGLLCLRIEALSTGRIFKIMPERKASIQSNSESEDNNLADSRTFYGNPELLLPPLNDTSSDADLMLVLDSLSLRIDNAVNAIYQRYGVPSPQPTTNTVDSLMSTLIQDGALNSETLEYIASILRRQ</sequence>
<evidence type="ECO:0000256" key="2">
    <source>
        <dbReference type="ARBA" id="ARBA00005381"/>
    </source>
</evidence>
<dbReference type="SUPFAM" id="SSF81606">
    <property type="entry name" value="PP2C-like"/>
    <property type="match status" value="1"/>
</dbReference>
<feature type="region of interest" description="Disordered" evidence="13">
    <location>
        <begin position="23"/>
        <end position="59"/>
    </location>
</feature>
<keyword evidence="7" id="KW-0677">Repeat</keyword>
<keyword evidence="10" id="KW-0456">Lyase</keyword>
<feature type="compositionally biased region" description="Low complexity" evidence="13">
    <location>
        <begin position="112"/>
        <end position="124"/>
    </location>
</feature>
<dbReference type="PROSITE" id="PS50200">
    <property type="entry name" value="RA"/>
    <property type="match status" value="1"/>
</dbReference>
<accession>A0A0C3CNJ6</accession>
<dbReference type="InterPro" id="IPR055414">
    <property type="entry name" value="LRR_R13L4/SHOC2-like"/>
</dbReference>
<dbReference type="Gene3D" id="3.30.70.1230">
    <property type="entry name" value="Nucleotide cyclase"/>
    <property type="match status" value="1"/>
</dbReference>
<evidence type="ECO:0000256" key="8">
    <source>
        <dbReference type="ARBA" id="ARBA00022842"/>
    </source>
</evidence>
<dbReference type="Proteomes" id="UP000053424">
    <property type="component" value="Unassembled WGS sequence"/>
</dbReference>
<dbReference type="SUPFAM" id="SSF55073">
    <property type="entry name" value="Nucleotide cyclase"/>
    <property type="match status" value="1"/>
</dbReference>
<dbReference type="InterPro" id="IPR050216">
    <property type="entry name" value="LRR_domain-containing"/>
</dbReference>
<dbReference type="GO" id="GO:0046872">
    <property type="term" value="F:metal ion binding"/>
    <property type="evidence" value="ECO:0007669"/>
    <property type="project" value="UniProtKB-KW"/>
</dbReference>
<dbReference type="PROSITE" id="PS50125">
    <property type="entry name" value="GUANYLATE_CYCLASE_2"/>
    <property type="match status" value="1"/>
</dbReference>